<evidence type="ECO:0008006" key="3">
    <source>
        <dbReference type="Google" id="ProtNLM"/>
    </source>
</evidence>
<dbReference type="EMBL" id="JACHOC010000013">
    <property type="protein sequence ID" value="MBB4625093.1"/>
    <property type="molecule type" value="Genomic_DNA"/>
</dbReference>
<dbReference type="PROSITE" id="PS51257">
    <property type="entry name" value="PROKAR_LIPOPROTEIN"/>
    <property type="match status" value="1"/>
</dbReference>
<reference evidence="1 2" key="1">
    <citation type="submission" date="2020-08" db="EMBL/GenBank/DDBJ databases">
        <title>Genomic Encyclopedia of Type Strains, Phase IV (KMG-IV): sequencing the most valuable type-strain genomes for metagenomic binning, comparative biology and taxonomic classification.</title>
        <authorList>
            <person name="Goeker M."/>
        </authorList>
    </citation>
    <scope>NUCLEOTIDE SEQUENCE [LARGE SCALE GENOMIC DNA]</scope>
    <source>
        <strain evidence="1 2">DSM 102983</strain>
    </source>
</reference>
<evidence type="ECO:0000313" key="2">
    <source>
        <dbReference type="Proteomes" id="UP000533637"/>
    </source>
</evidence>
<proteinExistence type="predicted"/>
<organism evidence="1 2">
    <name type="scientific">Parabacteroides faecis</name>
    <dbReference type="NCBI Taxonomy" id="1217282"/>
    <lineage>
        <taxon>Bacteria</taxon>
        <taxon>Pseudomonadati</taxon>
        <taxon>Bacteroidota</taxon>
        <taxon>Bacteroidia</taxon>
        <taxon>Bacteroidales</taxon>
        <taxon>Tannerellaceae</taxon>
        <taxon>Parabacteroides</taxon>
    </lineage>
</organism>
<name>A0ABR6KWC9_9BACT</name>
<sequence>MNNVKSIFIIAAVGLCLIGTSGCKGKSEQGGDQTVEKTGTRAKVKATLFDKSLPEIKEFVNGKWELVSGQNAGQLCEFENTFIVFDGDKYIWSEDGKDEPGDLNWRKADTGVGYEAYLMDVFYATNPAYPLSINGDTLFIQDCTETGYKYTLVRR</sequence>
<gene>
    <name evidence="1" type="ORF">GGQ57_005039</name>
</gene>
<evidence type="ECO:0000313" key="1">
    <source>
        <dbReference type="EMBL" id="MBB4625093.1"/>
    </source>
</evidence>
<comment type="caution">
    <text evidence="1">The sequence shown here is derived from an EMBL/GenBank/DDBJ whole genome shotgun (WGS) entry which is preliminary data.</text>
</comment>
<dbReference type="RefSeq" id="WP_122352134.1">
    <property type="nucleotide sequence ID" value="NZ_BMPB01000017.1"/>
</dbReference>
<protein>
    <recommendedName>
        <fullName evidence="3">Lipocalin-like domain-containing protein</fullName>
    </recommendedName>
</protein>
<dbReference type="Proteomes" id="UP000533637">
    <property type="component" value="Unassembled WGS sequence"/>
</dbReference>
<keyword evidence="2" id="KW-1185">Reference proteome</keyword>
<accession>A0ABR6KWC9</accession>